<dbReference type="CDD" id="cd00371">
    <property type="entry name" value="HMA"/>
    <property type="match status" value="1"/>
</dbReference>
<dbReference type="InterPro" id="IPR008250">
    <property type="entry name" value="ATPase_P-typ_transduc_dom_A_sf"/>
</dbReference>
<evidence type="ECO:0000256" key="11">
    <source>
        <dbReference type="SAM" id="MobiDB-lite"/>
    </source>
</evidence>
<dbReference type="Gene3D" id="3.30.70.100">
    <property type="match status" value="1"/>
</dbReference>
<dbReference type="Pfam" id="PF00403">
    <property type="entry name" value="HMA"/>
    <property type="match status" value="1"/>
</dbReference>
<feature type="region of interest" description="Disordered" evidence="11">
    <location>
        <begin position="1"/>
        <end position="20"/>
    </location>
</feature>
<comment type="subcellular location">
    <subcellularLocation>
        <location evidence="1">Cell membrane</location>
        <topology evidence="1">Multi-pass membrane protein</topology>
    </subcellularLocation>
</comment>
<feature type="domain" description="P-type ATPase A" evidence="12">
    <location>
        <begin position="306"/>
        <end position="406"/>
    </location>
</feature>
<accession>A0A6H9V6R1</accession>
<feature type="region of interest" description="Disordered" evidence="11">
    <location>
        <begin position="105"/>
        <end position="160"/>
    </location>
</feature>
<keyword evidence="3 10" id="KW-0812">Transmembrane</keyword>
<feature type="domain" description="HMA" evidence="13">
    <location>
        <begin position="38"/>
        <end position="85"/>
    </location>
</feature>
<dbReference type="InterPro" id="IPR023299">
    <property type="entry name" value="ATPase_P-typ_cyto_dom_N"/>
</dbReference>
<dbReference type="Proteomes" id="UP000442707">
    <property type="component" value="Unassembled WGS sequence"/>
</dbReference>
<comment type="similarity">
    <text evidence="2 10">Belongs to the cation transport ATPase (P-type) (TC 3.A.3) family. Type IB subfamily.</text>
</comment>
<dbReference type="NCBIfam" id="TIGR01525">
    <property type="entry name" value="ATPase-IB_hvy"/>
    <property type="match status" value="1"/>
</dbReference>
<feature type="transmembrane region" description="Helical" evidence="10">
    <location>
        <begin position="213"/>
        <end position="234"/>
    </location>
</feature>
<evidence type="ECO:0000256" key="9">
    <source>
        <dbReference type="ARBA" id="ARBA00023136"/>
    </source>
</evidence>
<dbReference type="Pfam" id="PF00122">
    <property type="entry name" value="E1-E2_ATPase"/>
    <property type="match status" value="1"/>
</dbReference>
<evidence type="ECO:0000313" key="15">
    <source>
        <dbReference type="Proteomes" id="UP000442707"/>
    </source>
</evidence>
<dbReference type="SFLD" id="SFLDG00002">
    <property type="entry name" value="C1.7:_P-type_atpase_like"/>
    <property type="match status" value="1"/>
</dbReference>
<dbReference type="Gene3D" id="3.40.1110.10">
    <property type="entry name" value="Calcium-transporting ATPase, cytoplasmic domain N"/>
    <property type="match status" value="1"/>
</dbReference>
<dbReference type="InterPro" id="IPR036412">
    <property type="entry name" value="HAD-like_sf"/>
</dbReference>
<keyword evidence="10" id="KW-1003">Cell membrane</keyword>
<evidence type="ECO:0000256" key="8">
    <source>
        <dbReference type="ARBA" id="ARBA00022989"/>
    </source>
</evidence>
<keyword evidence="8 10" id="KW-1133">Transmembrane helix</keyword>
<evidence type="ECO:0000256" key="5">
    <source>
        <dbReference type="ARBA" id="ARBA00022741"/>
    </source>
</evidence>
<name>A0A6H9V6R1_9ACTN</name>
<dbReference type="PANTHER" id="PTHR43520:SF8">
    <property type="entry name" value="P-TYPE CU(+) TRANSPORTER"/>
    <property type="match status" value="1"/>
</dbReference>
<dbReference type="InterPro" id="IPR023298">
    <property type="entry name" value="ATPase_P-typ_TM_dom_sf"/>
</dbReference>
<feature type="transmembrane region" description="Helical" evidence="10">
    <location>
        <begin position="176"/>
        <end position="193"/>
    </location>
</feature>
<evidence type="ECO:0000256" key="1">
    <source>
        <dbReference type="ARBA" id="ARBA00004651"/>
    </source>
</evidence>
<evidence type="ECO:0000259" key="12">
    <source>
        <dbReference type="Pfam" id="PF00122"/>
    </source>
</evidence>
<keyword evidence="5 10" id="KW-0547">Nucleotide-binding</keyword>
<dbReference type="PRINTS" id="PR00120">
    <property type="entry name" value="HATPASE"/>
</dbReference>
<feature type="transmembrane region" description="Helical" evidence="10">
    <location>
        <begin position="422"/>
        <end position="443"/>
    </location>
</feature>
<feature type="transmembrane region" description="Helical" evidence="10">
    <location>
        <begin position="270"/>
        <end position="288"/>
    </location>
</feature>
<dbReference type="GO" id="GO:0055070">
    <property type="term" value="P:copper ion homeostasis"/>
    <property type="evidence" value="ECO:0007669"/>
    <property type="project" value="TreeGrafter"/>
</dbReference>
<evidence type="ECO:0000259" key="13">
    <source>
        <dbReference type="Pfam" id="PF00403"/>
    </source>
</evidence>
<dbReference type="GO" id="GO:0005886">
    <property type="term" value="C:plasma membrane"/>
    <property type="evidence" value="ECO:0007669"/>
    <property type="project" value="UniProtKB-SubCell"/>
</dbReference>
<evidence type="ECO:0000256" key="6">
    <source>
        <dbReference type="ARBA" id="ARBA00022840"/>
    </source>
</evidence>
<feature type="transmembrane region" description="Helical" evidence="10">
    <location>
        <begin position="795"/>
        <end position="814"/>
    </location>
</feature>
<sequence length="839" mass="87709">MQHHDHADRPMGPMGHRKERSTAVLELGGLRWASQQNVAAAVLGRRRGVLEVEVNPVAETANVVFDPGLTSLAQLRRWVEECGYHCAGQSVPAHLCDPMAEPDPPHIAAPGDREGHEGHTAVAEPPTPAAQAEPAAHAGPEAHAAPEATPSPHEVMGHGGPEGMSMAQMVADMRNRFLVAVLFSLPIVIWSPIGEDVFGLDVPVPFGLREDVWALLLSLPVIFYSCTIFFDGAVRALRARTLDMMVLVAVAVGSGWTYSLIVTLTGGGDVFYEAATVLAAFVLLGHWFEMRARGGANDAIRTLLDLAPPKALVVRDGEQVEVPTSEVVVGDLLLVRPGAKVAVDGVVEEGESDVDESMVTGESLPVHKEPGSQVVGATINANGTLRVRATKVGADTALAQIVQLVQQAQNSKAPGQRLADRAAFWLVFVALIGGAATLAVWLLATDRSFGTAMLFAITVVVVTCPDALGLATPTAIMVGTGLGARRGVLFKNAVGLETSARIQVVVMDKTGTLTKGEPEVTDVVTADGTDEGELLRLVAAVERESEHPLAEAVVRYADAQAVDEVRAEGFENVPGHGATATVDAHRVVVGNRRLAEREEIDLGELAERRVELAATGRTVVIAAVDGHAAGLIGIADAPRETSARAVAELHALGVEVVMLTGDNKATADRIAEQLGIDTVIAEVLPGDKAAKVAELQAGGRRVAMVGDGVNDAPALAQADLGIAIGAGTDVAIETADLVLMRSDPLDVPTALRIGRGTLRKMRQNLAWAIGYNSIALPIAAGVFEPAVGLVLRPEIAAVSMSGSSIIVAVNALALKGLRLPAAPTPPGVRTRATLARHPV</sequence>
<dbReference type="CDD" id="cd02094">
    <property type="entry name" value="P-type_ATPase_Cu-like"/>
    <property type="match status" value="1"/>
</dbReference>
<dbReference type="AlphaFoldDB" id="A0A6H9V6R1"/>
<evidence type="ECO:0000256" key="7">
    <source>
        <dbReference type="ARBA" id="ARBA00022967"/>
    </source>
</evidence>
<proteinExistence type="inferred from homology"/>
<keyword evidence="6 10" id="KW-0067">ATP-binding</keyword>
<evidence type="ECO:0000256" key="10">
    <source>
        <dbReference type="RuleBase" id="RU362081"/>
    </source>
</evidence>
<dbReference type="InterPro" id="IPR023214">
    <property type="entry name" value="HAD_sf"/>
</dbReference>
<dbReference type="GO" id="GO:0005507">
    <property type="term" value="F:copper ion binding"/>
    <property type="evidence" value="ECO:0007669"/>
    <property type="project" value="TreeGrafter"/>
</dbReference>
<comment type="caution">
    <text evidence="14">The sequence shown here is derived from an EMBL/GenBank/DDBJ whole genome shotgun (WGS) entry which is preliminary data.</text>
</comment>
<evidence type="ECO:0000313" key="14">
    <source>
        <dbReference type="EMBL" id="KAB1148667.1"/>
    </source>
</evidence>
<evidence type="ECO:0000256" key="2">
    <source>
        <dbReference type="ARBA" id="ARBA00006024"/>
    </source>
</evidence>
<feature type="transmembrane region" description="Helical" evidence="10">
    <location>
        <begin position="449"/>
        <end position="468"/>
    </location>
</feature>
<dbReference type="RefSeq" id="WP_150945865.1">
    <property type="nucleotide sequence ID" value="NZ_VZRB01000004.1"/>
</dbReference>
<feature type="compositionally biased region" description="Low complexity" evidence="11">
    <location>
        <begin position="120"/>
        <end position="154"/>
    </location>
</feature>
<dbReference type="NCBIfam" id="TIGR01494">
    <property type="entry name" value="ATPase_P-type"/>
    <property type="match status" value="1"/>
</dbReference>
<protein>
    <submittedName>
        <fullName evidence="14">Copper-translocating P-type ATPase</fullName>
    </submittedName>
</protein>
<organism evidence="14 15">
    <name type="scientific">Streptomyces luteolifulvus</name>
    <dbReference type="NCBI Taxonomy" id="2615112"/>
    <lineage>
        <taxon>Bacteria</taxon>
        <taxon>Bacillati</taxon>
        <taxon>Actinomycetota</taxon>
        <taxon>Actinomycetes</taxon>
        <taxon>Kitasatosporales</taxon>
        <taxon>Streptomycetaceae</taxon>
        <taxon>Streptomyces</taxon>
    </lineage>
</organism>
<dbReference type="FunFam" id="2.70.150.10:FF:000002">
    <property type="entry name" value="Copper-transporting ATPase 1, putative"/>
    <property type="match status" value="1"/>
</dbReference>
<dbReference type="PROSITE" id="PS00154">
    <property type="entry name" value="ATPASE_E1_E2"/>
    <property type="match status" value="1"/>
</dbReference>
<dbReference type="InterPro" id="IPR044492">
    <property type="entry name" value="P_typ_ATPase_HD_dom"/>
</dbReference>
<dbReference type="SUPFAM" id="SSF56784">
    <property type="entry name" value="HAD-like"/>
    <property type="match status" value="1"/>
</dbReference>
<evidence type="ECO:0000256" key="4">
    <source>
        <dbReference type="ARBA" id="ARBA00022723"/>
    </source>
</evidence>
<dbReference type="SUPFAM" id="SSF81653">
    <property type="entry name" value="Calcium ATPase, transduction domain A"/>
    <property type="match status" value="1"/>
</dbReference>
<dbReference type="GO" id="GO:0005524">
    <property type="term" value="F:ATP binding"/>
    <property type="evidence" value="ECO:0007669"/>
    <property type="project" value="UniProtKB-UniRule"/>
</dbReference>
<keyword evidence="9 10" id="KW-0472">Membrane</keyword>
<dbReference type="Gene3D" id="3.40.50.1000">
    <property type="entry name" value="HAD superfamily/HAD-like"/>
    <property type="match status" value="1"/>
</dbReference>
<dbReference type="SUPFAM" id="SSF81665">
    <property type="entry name" value="Calcium ATPase, transmembrane domain M"/>
    <property type="match status" value="1"/>
</dbReference>
<evidence type="ECO:0000256" key="3">
    <source>
        <dbReference type="ARBA" id="ARBA00022692"/>
    </source>
</evidence>
<gene>
    <name evidence="14" type="ORF">F7R91_07650</name>
</gene>
<dbReference type="GO" id="GO:0043682">
    <property type="term" value="F:P-type divalent copper transporter activity"/>
    <property type="evidence" value="ECO:0007669"/>
    <property type="project" value="TreeGrafter"/>
</dbReference>
<reference evidence="14 15" key="1">
    <citation type="submission" date="2019-09" db="EMBL/GenBank/DDBJ databases">
        <title>Screening of Novel Bioactive Compounds from Soil-Associated.</title>
        <authorList>
            <person name="Zhao S."/>
        </authorList>
    </citation>
    <scope>NUCLEOTIDE SEQUENCE [LARGE SCALE GENOMIC DNA]</scope>
    <source>
        <strain evidence="14 15">HIT-DPA4</strain>
    </source>
</reference>
<dbReference type="InterPro" id="IPR001757">
    <property type="entry name" value="P_typ_ATPase"/>
</dbReference>
<keyword evidence="4 10" id="KW-0479">Metal-binding</keyword>
<feature type="transmembrane region" description="Helical" evidence="10">
    <location>
        <begin position="765"/>
        <end position="783"/>
    </location>
</feature>
<dbReference type="EMBL" id="VZRB01000004">
    <property type="protein sequence ID" value="KAB1148667.1"/>
    <property type="molecule type" value="Genomic_DNA"/>
</dbReference>
<dbReference type="SUPFAM" id="SSF55008">
    <property type="entry name" value="HMA, heavy metal-associated domain"/>
    <property type="match status" value="1"/>
</dbReference>
<keyword evidence="7" id="KW-1278">Translocase</keyword>
<dbReference type="PRINTS" id="PR00119">
    <property type="entry name" value="CATATPASE"/>
</dbReference>
<dbReference type="SFLD" id="SFLDS00003">
    <property type="entry name" value="Haloacid_Dehalogenase"/>
    <property type="match status" value="1"/>
</dbReference>
<dbReference type="PANTHER" id="PTHR43520">
    <property type="entry name" value="ATP7, ISOFORM B"/>
    <property type="match status" value="1"/>
</dbReference>
<dbReference type="InterPro" id="IPR006121">
    <property type="entry name" value="HMA_dom"/>
</dbReference>
<dbReference type="InterPro" id="IPR018303">
    <property type="entry name" value="ATPase_P-typ_P_site"/>
</dbReference>
<feature type="transmembrane region" description="Helical" evidence="10">
    <location>
        <begin position="246"/>
        <end position="264"/>
    </location>
</feature>
<dbReference type="Pfam" id="PF00702">
    <property type="entry name" value="Hydrolase"/>
    <property type="match status" value="1"/>
</dbReference>
<dbReference type="InterPro" id="IPR059000">
    <property type="entry name" value="ATPase_P-type_domA"/>
</dbReference>
<dbReference type="NCBIfam" id="TIGR01511">
    <property type="entry name" value="ATPase-IB1_Cu"/>
    <property type="match status" value="1"/>
</dbReference>
<keyword evidence="15" id="KW-1185">Reference proteome</keyword>
<dbReference type="InterPro" id="IPR027256">
    <property type="entry name" value="P-typ_ATPase_IB"/>
</dbReference>
<dbReference type="Gene3D" id="2.70.150.10">
    <property type="entry name" value="Calcium-transporting ATPase, cytoplasmic transduction domain A"/>
    <property type="match status" value="1"/>
</dbReference>
<dbReference type="InterPro" id="IPR036163">
    <property type="entry name" value="HMA_dom_sf"/>
</dbReference>
<dbReference type="SFLD" id="SFLDF00027">
    <property type="entry name" value="p-type_atpase"/>
    <property type="match status" value="1"/>
</dbReference>
<dbReference type="GO" id="GO:0016887">
    <property type="term" value="F:ATP hydrolysis activity"/>
    <property type="evidence" value="ECO:0007669"/>
    <property type="project" value="InterPro"/>
</dbReference>